<dbReference type="Pfam" id="PF07589">
    <property type="entry name" value="PEP-CTERM"/>
    <property type="match status" value="1"/>
</dbReference>
<comment type="caution">
    <text evidence="3">The sequence shown here is derived from an EMBL/GenBank/DDBJ whole genome shotgun (WGS) entry which is preliminary data.</text>
</comment>
<feature type="chain" id="PRO_5045214263" evidence="1">
    <location>
        <begin position="26"/>
        <end position="231"/>
    </location>
</feature>
<name>A0ABU5DEB8_9BURK</name>
<dbReference type="RefSeq" id="WP_320422541.1">
    <property type="nucleotide sequence ID" value="NZ_JAXCLA010000003.1"/>
</dbReference>
<keyword evidence="1" id="KW-0732">Signal</keyword>
<accession>A0ABU5DEB8</accession>
<protein>
    <submittedName>
        <fullName evidence="3">PEP-CTERM sorting domain-containing protein</fullName>
    </submittedName>
</protein>
<evidence type="ECO:0000313" key="3">
    <source>
        <dbReference type="EMBL" id="MDY0744625.1"/>
    </source>
</evidence>
<evidence type="ECO:0000313" key="4">
    <source>
        <dbReference type="Proteomes" id="UP001285263"/>
    </source>
</evidence>
<feature type="domain" description="Ice-binding protein C-terminal" evidence="2">
    <location>
        <begin position="202"/>
        <end position="226"/>
    </location>
</feature>
<evidence type="ECO:0000259" key="2">
    <source>
        <dbReference type="Pfam" id="PF07589"/>
    </source>
</evidence>
<dbReference type="EMBL" id="JAXCLA010000003">
    <property type="protein sequence ID" value="MDY0744625.1"/>
    <property type="molecule type" value="Genomic_DNA"/>
</dbReference>
<reference evidence="3 4" key="1">
    <citation type="submission" date="2023-11" db="EMBL/GenBank/DDBJ databases">
        <title>Paucibacter sp. nov., isolated from fresh soil in Korea.</title>
        <authorList>
            <person name="Le N.T.T."/>
        </authorList>
    </citation>
    <scope>NUCLEOTIDE SEQUENCE [LARGE SCALE GENOMIC DNA]</scope>
    <source>
        <strain evidence="3 4">R3-3</strain>
    </source>
</reference>
<dbReference type="InterPro" id="IPR013424">
    <property type="entry name" value="Ice-binding_C"/>
</dbReference>
<evidence type="ECO:0000256" key="1">
    <source>
        <dbReference type="SAM" id="SignalP"/>
    </source>
</evidence>
<sequence length="231" mass="23774">MTTSSTLLRACGALCLAAAALGAQAASYNTNLIVNGDAEQGFAGWTAYDGYAAFSSVDYGSNWVLPTQPGPVDRGSKLFVGGSGVATALGYQILDLSGNASAIATGQVSYDLSGFLGGWSSQDDNAVFFVNFMDAANNSLGTAQLGPVTAADRGNATGLLFRETTGLLPAGTTQVRFDLVMTRLNSNDNDGYADNLSFAISAVPEPETMALMAAGLGLIGFAARRRQQKNG</sequence>
<dbReference type="NCBIfam" id="TIGR02595">
    <property type="entry name" value="PEP_CTERM"/>
    <property type="match status" value="1"/>
</dbReference>
<organism evidence="3 4">
    <name type="scientific">Roseateles agri</name>
    <dbReference type="NCBI Taxonomy" id="3098619"/>
    <lineage>
        <taxon>Bacteria</taxon>
        <taxon>Pseudomonadati</taxon>
        <taxon>Pseudomonadota</taxon>
        <taxon>Betaproteobacteria</taxon>
        <taxon>Burkholderiales</taxon>
        <taxon>Sphaerotilaceae</taxon>
        <taxon>Roseateles</taxon>
    </lineage>
</organism>
<gene>
    <name evidence="3" type="ORF">SNE35_08910</name>
</gene>
<dbReference type="Proteomes" id="UP001285263">
    <property type="component" value="Unassembled WGS sequence"/>
</dbReference>
<feature type="signal peptide" evidence="1">
    <location>
        <begin position="1"/>
        <end position="25"/>
    </location>
</feature>
<dbReference type="Gene3D" id="2.60.120.260">
    <property type="entry name" value="Galactose-binding domain-like"/>
    <property type="match status" value="1"/>
</dbReference>
<proteinExistence type="predicted"/>
<keyword evidence="4" id="KW-1185">Reference proteome</keyword>